<accession>A0A6N9NJC1</accession>
<feature type="chain" id="PRO_5026676777" evidence="1">
    <location>
        <begin position="24"/>
        <end position="358"/>
    </location>
</feature>
<protein>
    <submittedName>
        <fullName evidence="2">PorV/PorQ family protein</fullName>
    </submittedName>
</protein>
<comment type="caution">
    <text evidence="2">The sequence shown here is derived from an EMBL/GenBank/DDBJ whole genome shotgun (WGS) entry which is preliminary data.</text>
</comment>
<evidence type="ECO:0000313" key="3">
    <source>
        <dbReference type="Proteomes" id="UP000470771"/>
    </source>
</evidence>
<keyword evidence="1" id="KW-0732">Signal</keyword>
<evidence type="ECO:0000256" key="1">
    <source>
        <dbReference type="SAM" id="SignalP"/>
    </source>
</evidence>
<dbReference type="RefSeq" id="WP_160632243.1">
    <property type="nucleotide sequence ID" value="NZ_WWNE01000004.1"/>
</dbReference>
<sequence>MKKLTKIFSFTFLFLSVTAIAVAGNEDRAGEAGSPHLLINPWARSSGFGGANTTSMRGLEAVSMNVAGLAQIDRTEILFANTNYLSGTGIKINSFGLAQKVGESGVLGLTVAAMNFGDNDITTVELPSGGVGTFSPSYLNIGVSYSKTFSNSIYGGLTVKVINESLSTVKSTGVAIDAGVKYVTGKYDQIQFGITLRNVGPPMRYQGNGLSIRTSLPENETQRTLNQRSADYEIPSQIMIGLSYDFFLSGVDTIADKLTSMHRLTAAGNFTSNSFTRDQINIGVEYAFREMFMIRGGYVYEEEALDEDLTRTAFIGPAGGASIEVPLGKGGTTIGFDYSYRATRSFDGTHTIGVRLGL</sequence>
<dbReference type="EMBL" id="WWNE01000004">
    <property type="protein sequence ID" value="NBG65287.1"/>
    <property type="molecule type" value="Genomic_DNA"/>
</dbReference>
<dbReference type="NCBIfam" id="NF033709">
    <property type="entry name" value="PorV_fam"/>
    <property type="match status" value="1"/>
</dbReference>
<dbReference type="Proteomes" id="UP000470771">
    <property type="component" value="Unassembled WGS sequence"/>
</dbReference>
<dbReference type="AlphaFoldDB" id="A0A6N9NJC1"/>
<proteinExistence type="predicted"/>
<dbReference type="SUPFAM" id="SSF56935">
    <property type="entry name" value="Porins"/>
    <property type="match status" value="1"/>
</dbReference>
<name>A0A6N9NJC1_9FLAO</name>
<feature type="signal peptide" evidence="1">
    <location>
        <begin position="1"/>
        <end position="23"/>
    </location>
</feature>
<organism evidence="2 3">
    <name type="scientific">Acidiluteibacter ferrifornacis</name>
    <dbReference type="NCBI Taxonomy" id="2692424"/>
    <lineage>
        <taxon>Bacteria</taxon>
        <taxon>Pseudomonadati</taxon>
        <taxon>Bacteroidota</taxon>
        <taxon>Flavobacteriia</taxon>
        <taxon>Flavobacteriales</taxon>
        <taxon>Cryomorphaceae</taxon>
        <taxon>Acidiluteibacter</taxon>
    </lineage>
</organism>
<gene>
    <name evidence="2" type="ORF">GQN54_04115</name>
</gene>
<reference evidence="2 3" key="1">
    <citation type="submission" date="2019-12" db="EMBL/GenBank/DDBJ databases">
        <authorList>
            <person name="Zhao J."/>
        </authorList>
    </citation>
    <scope>NUCLEOTIDE SEQUENCE [LARGE SCALE GENOMIC DNA]</scope>
    <source>
        <strain evidence="2 3">S-15</strain>
    </source>
</reference>
<keyword evidence="3" id="KW-1185">Reference proteome</keyword>
<evidence type="ECO:0000313" key="2">
    <source>
        <dbReference type="EMBL" id="NBG65287.1"/>
    </source>
</evidence>
<dbReference type="Gene3D" id="2.40.160.60">
    <property type="entry name" value="Outer membrane protein transport protein (OMPP1/FadL/TodX)"/>
    <property type="match status" value="1"/>
</dbReference>